<dbReference type="OrthoDB" id="2423195at2759"/>
<dbReference type="InterPro" id="IPR031248">
    <property type="entry name" value="RNF213"/>
</dbReference>
<dbReference type="SUPFAM" id="SSF53300">
    <property type="entry name" value="vWA-like"/>
    <property type="match status" value="1"/>
</dbReference>
<gene>
    <name evidence="2" type="ORF">STCU_11075</name>
</gene>
<proteinExistence type="predicted"/>
<name>S9UPV9_9TRYP</name>
<dbReference type="GO" id="GO:0004842">
    <property type="term" value="F:ubiquitin-protein transferase activity"/>
    <property type="evidence" value="ECO:0007669"/>
    <property type="project" value="InterPro"/>
</dbReference>
<dbReference type="GO" id="GO:0016887">
    <property type="term" value="F:ATP hydrolysis activity"/>
    <property type="evidence" value="ECO:0007669"/>
    <property type="project" value="InterPro"/>
</dbReference>
<reference evidence="2 3" key="1">
    <citation type="journal article" date="2013" name="PLoS ONE">
        <title>Predicting the Proteins of Angomonas deanei, Strigomonas culicis and Their Respective Endosymbionts Reveals New Aspects of the Trypanosomatidae Family.</title>
        <authorList>
            <person name="Motta M.C."/>
            <person name="Martins A.C."/>
            <person name="de Souza S.S."/>
            <person name="Catta-Preta C.M."/>
            <person name="Silva R."/>
            <person name="Klein C.C."/>
            <person name="de Almeida L.G."/>
            <person name="de Lima Cunha O."/>
            <person name="Ciapina L.P."/>
            <person name="Brocchi M."/>
            <person name="Colabardini A.C."/>
            <person name="de Araujo Lima B."/>
            <person name="Machado C.R."/>
            <person name="de Almeida Soares C.M."/>
            <person name="Probst C.M."/>
            <person name="de Menezes C.B."/>
            <person name="Thompson C.E."/>
            <person name="Bartholomeu D.C."/>
            <person name="Gradia D.F."/>
            <person name="Pavoni D.P."/>
            <person name="Grisard E.C."/>
            <person name="Fantinatti-Garboggini F."/>
            <person name="Marchini F.K."/>
            <person name="Rodrigues-Luiz G.F."/>
            <person name="Wagner G."/>
            <person name="Goldman G.H."/>
            <person name="Fietto J.L."/>
            <person name="Elias M.C."/>
            <person name="Goldman M.H."/>
            <person name="Sagot M.F."/>
            <person name="Pereira M."/>
            <person name="Stoco P.H."/>
            <person name="de Mendonca-Neto R.P."/>
            <person name="Teixeira S.M."/>
            <person name="Maciel T.E."/>
            <person name="de Oliveira Mendes T.A."/>
            <person name="Urmenyi T.P."/>
            <person name="de Souza W."/>
            <person name="Schenkman S."/>
            <person name="de Vasconcelos A.T."/>
        </authorList>
    </citation>
    <scope>NUCLEOTIDE SEQUENCE [LARGE SCALE GENOMIC DNA]</scope>
</reference>
<dbReference type="InterPro" id="IPR036465">
    <property type="entry name" value="vWFA_dom_sf"/>
</dbReference>
<dbReference type="Pfam" id="PF13519">
    <property type="entry name" value="VWA_2"/>
    <property type="match status" value="1"/>
</dbReference>
<dbReference type="Gene3D" id="3.40.50.300">
    <property type="entry name" value="P-loop containing nucleotide triphosphate hydrolases"/>
    <property type="match status" value="1"/>
</dbReference>
<dbReference type="PANTHER" id="PTHR22605:SF1">
    <property type="entry name" value="RZ-TYPE DOMAIN-CONTAINING PROTEIN"/>
    <property type="match status" value="1"/>
</dbReference>
<dbReference type="PANTHER" id="PTHR22605">
    <property type="entry name" value="RZ-TYPE DOMAIN-CONTAINING PROTEIN"/>
    <property type="match status" value="1"/>
</dbReference>
<dbReference type="InterPro" id="IPR027417">
    <property type="entry name" value="P-loop_NTPase"/>
</dbReference>
<dbReference type="Gene3D" id="3.40.50.410">
    <property type="entry name" value="von Willebrand factor, type A domain"/>
    <property type="match status" value="1"/>
</dbReference>
<accession>S9UPV9</accession>
<evidence type="ECO:0000259" key="1">
    <source>
        <dbReference type="PROSITE" id="PS50234"/>
    </source>
</evidence>
<dbReference type="EMBL" id="ATMH01010970">
    <property type="protein sequence ID" value="EPY16656.1"/>
    <property type="molecule type" value="Genomic_DNA"/>
</dbReference>
<feature type="domain" description="VWFA" evidence="1">
    <location>
        <begin position="1630"/>
        <end position="1801"/>
    </location>
</feature>
<dbReference type="CDD" id="cd00198">
    <property type="entry name" value="vWFA"/>
    <property type="match status" value="1"/>
</dbReference>
<dbReference type="Proteomes" id="UP000015354">
    <property type="component" value="Unassembled WGS sequence"/>
</dbReference>
<keyword evidence="3" id="KW-1185">Reference proteome</keyword>
<dbReference type="InterPro" id="IPR002035">
    <property type="entry name" value="VWF_A"/>
</dbReference>
<protein>
    <recommendedName>
        <fullName evidence="1">VWFA domain-containing protein</fullName>
    </recommendedName>
</protein>
<comment type="caution">
    <text evidence="2">The sequence shown here is derived from an EMBL/GenBank/DDBJ whole genome shotgun (WGS) entry which is preliminary data.</text>
</comment>
<evidence type="ECO:0000313" key="2">
    <source>
        <dbReference type="EMBL" id="EPY16656.1"/>
    </source>
</evidence>
<dbReference type="SUPFAM" id="SSF52540">
    <property type="entry name" value="P-loop containing nucleoside triphosphate hydrolases"/>
    <property type="match status" value="1"/>
</dbReference>
<organism evidence="2 3">
    <name type="scientific">Strigomonas culicis</name>
    <dbReference type="NCBI Taxonomy" id="28005"/>
    <lineage>
        <taxon>Eukaryota</taxon>
        <taxon>Discoba</taxon>
        <taxon>Euglenozoa</taxon>
        <taxon>Kinetoplastea</taxon>
        <taxon>Metakinetoplastina</taxon>
        <taxon>Trypanosomatida</taxon>
        <taxon>Trypanosomatidae</taxon>
        <taxon>Strigomonadinae</taxon>
        <taxon>Strigomonas</taxon>
    </lineage>
</organism>
<evidence type="ECO:0000313" key="3">
    <source>
        <dbReference type="Proteomes" id="UP000015354"/>
    </source>
</evidence>
<sequence>MEQFREVKQMKSLHNHVERTLPIPEEEEASLFICCQTAAGDTSAPPLSELFQMCPMVALVDEKKSYWRVAARPTDLAAFEGSNSSPSISHTLEVIRLNVAEREQNVIASIEEALKKEAWRRQPLFIVLPTTHVLPNEEWLEKVNASTVLKSFEALVCLGNPCRTPDSILLSTERVRMEKLSASTLNAFFVSMVGSPSSSTKYELCKLAVETCPTHPESVINVLQKDTKTNSCMTSLYTLALLYRYSQQGGTVLKCILLKYMDKENARQFFEKAPSFVWTALLPLLVEEQKTVPFSLVERIRNYCFLNDVALSLDDTQRSEAAAALECRSADNLVQVAKEAVEFVMQHGELTKNLYGTTLQKLVVNGLLFQKESIMAADPNVHNQLFPNLEYLSAKNGDIQSVSEGYADSYFLNEPAAHENDKWVVTIAEPKSSSIGRAKSAIASIANMFAKKQPSKLTPETVVLFLYSLRNDFDEFLSGVVALLDNAESVHETVVGAMLKPLYTPSVAEKFFKEMLNGNSKFSRLSIETRWLFLLRMRVESTPEEPMEWMQLIKWTFTRRWKNSQDLLKDMGSVSRTSPQQCGNGLRQSIIDFFTNNLLDATASMRALLEYTEKPCSAEKVTALEILLNWPRVNEEFSESHFEPELVQRIADVSEEFKHFRWHDVLKLCAWMRSHHHEDGLFAEARATCDGVLAELDHYHEMVHDEMLLLDSLERLDPELISNVEEGLYQFRNKDSYLTRSLRLETAIKMWTNTQKIITDLGDEAIHAWRSAVVENESRLFESYTREEKDWPSPRERIMHADGMFRELFLGRTQWGAMGKLMRLVRENRLVVEDELSKLQSCYEGESASWHDLIDILDEQRFLTVHCRDLQQLVCGSKEAPSILRSFGFSCREDTACGAFDVLKEAPTNSSGEKCNRRTTIPTEIFETLDVIFKDIRPAGVLNIVRLLSSLSECKRLWSFFEEHPAYVDPSGAGYTEEFNTVVSDLHYHLRDENQVLLEEFQNFGFYIAMLLGCRTQKTLRELVQVMLQNEQVRKSCETRTKTEQCIHSLLATDQRVPEIDEFFSYGAGDLDHAQKQCECLSNGAIVEVSLPSGAARLFYEEPDTRQKDHKLQTVKEIGSDDLSTFIQWARFLSSKGEDEVAKEAKKCVDHLTRIISAVPTLQELRALGDGRFITTKIHIRCMGGLSNAASSAYTDTFMDYAELDVLEVSLNDCKAHLRREMDGSPALSHYFVPEALYMLSRLQESMEIFSSLVYPNLRDITLTAAPHLNNKTSWTDTLKDVLESLSPGGLWRCTPVSADTHGGRQFKCTSHSSVLATLARIYDKRAPLPFELLWCDTATSDWAVEQFIRRATVHEEYHFTLVHVDRLPYKSILHLSALLHDQSHTGLRNVDVIETAEATTIPSLLPKPTTRRGESVPTLRQVLDCWGLRGSGSESGSRNWKCYVGPPGCGKSFQVKQDAAKLPKSHRRCCFVIHEGFTREAALEAVRSVVEAAPTEDLFIGIEISIGLFTEVNRERGLRWLEDVNTFLFDLLVCHRVCVPETGSFVLLQENHLRHVSIELPDSIFLSDDGMRDVSDPETMFPLVMAACQDICANKIPTHIGDDLLPLGRYLKAYDEGTIDTLCRRESTSVFILLDISTSMRKSQKLESAKHAIREFLERNLSNLDDVGLAVFNRSYRVLGQLGPATGEWKATLCAELDNVVVGVGTRMWSAICDTSSLFPSESKKLQWIVVFSDGESGGTPLTLKASSLTPNQSIVFLGVELQSHYERIVKEGLAPFKKSHVHVMQSVSDSAIHRLFQLAAGHLFVSYFIETQYRDMSLEECRSVIESRVSEAGCTTQLQRNFWLQYMQRRHILLKGSDQFNLNETHQSHGSMTMRTMLSQAKLAVTVPDGVEKMDNSREEMIYWREKKTDGTCASENCRWSILPVDSVDDKARWEDTQKRFEGTGMYLPPPADLQRGDVLQSYVAHALDVPLCNATVQSDSTGKEFDFSIGTLPDDGFIWTRDFAFKMIRVNEQIECGVPCVLIGETGVSKTALLEECFKLKNRHFCATDSIIWRVCQCGDKNGALHALYSETTGKNSITLEGIDNSVMLERLMYDFYDWDGVIRNELIKNPSLSALPDLKLNALSDLEDKDTTARFLSHILDAYLSQSTEGSATLKALFHVVNVHAAMTVQEIETEVRTVAERAESVLRAGRVLNSPGHSKLKLCLFFDEMNTTPFMGLMKEIMVNRCLNGVPLPPNVVPIAAVNPYRRKLSRQLGRKEEQGEEWLSGHYNVQPLPPSLQSVAWSYGSLAPRQEREFIMQRAERVKGIPPEAIETVTDYIDVAHQLVRQMAAMHMQSIARDCNELQRASIENYAASALSLRDIIRCFEVLDFYRHLSGDRHRVLVGYAEDSHDWKTPLLLSIAVTYFLRLGQLHAKKLSFREHFAREFKNRTNEDIEPLIARVVQALGDETTVQRRIAKTQGLLENIYVSLICLLAVQPILIIGPPGTSKTLAITILLDNTRGVSSSSSFYRNLPGLKVCRYQCSRHSTSSQIRSVYECAIRRQKRNRESNSSTRWFVFMDEAGLPEEKREGLKILHYYLERPRMHATGVGFIAISNHVLDAAKSNRCAVVSRERPSVDELLRIAKVCLCSEEELATIQCSLNGGGLNCDVVVDGSGGDGLLNRLCRAFSAAMKGVQPLPSDSLLPPPPQFNGFFGQRDFISCVKCIGRGALAQRPHTITDDTIYNALETNFNGLPRSETLLVVNFFLDHLKIPLRTSESLENSVKLFTESFGASSSEKDMSERRYFLVVDPTTNDTVYREILRILPPTTHGLKLSSFSSDNFNQEAEVTGAVCFHARHTGYPVLLSNSDLIHESLYNLFNKHFTVTVGNEGKEYRTEVAVGSATRLIRVRPTFHTVVHVTLEQLAQLPAPFLDRFEKYYITPADMLQHTISGDTTLHRILRTVTVLVQRSVEALFNCVDRCAFFGISDEENAVATFLTHVYRQWTDVETIAEEIHLKLRDDEPFKSNLSSLMTNEGLAANLNLSVAEMKEKMCSLEEDDVHWTQLAVGKALQRDVFHRLFAVAVPEVLLSQWETVSSAPLIGDLLSLSPAFDSPRFDSVEGKRKLFFTRAGRLPQMAHIRVVHLAEFMCESDLHRALNEHWDGKQPTVVLIDTQRTPVTQINYVRSVIDAKFKEVGDCRNPITLVVQVASSELVIHHPYDVTFTSPWDQQFFDDLHQTPETLAWVRYAYTTTTSPEEMSVALQRRLPLSLKKLAGMLRKKTVASSTGYVEKSFCEEELSCLLDTEVYGKALLQRLLERFERITSSVNEGVAEPFMKLVEDIQGAVVQRAVGALDGSIADIVNQSVGHIFDHFIQKYCVILLDFVSCDTAQAEMDDEAISVLCTGLELVNVGVDDVRKPIQPVTVLIPPRPEMPYMNAVKALLESVVERVGPDRFDKASRFTKGCDEAKDETVDTILSSVSHPMMELFRRCYCGRSSSRFAAVYLQNMMVYSFPRTEKRVVDEIVAAFKRQASATTVKLSDDTLFLWVHSFVRDPARLENFIQSWTCLVTLRDLGNVNMSVWDEATANLLPSGNDIVLLAYESLSLDRLDYGRLRRWMRALSSVQLNAYLGSEAEDGKDPDDTLTALEKVDLMCDIAFTAVVIYGDDLQKEAVFTSAVTSHLRMITGYDGSGDTFLEAYWEFLNGPQDCPMMYCRRYAFAAAHVLSQCGYATLHMGNRIEAASPHSLDTLICVTCDAPFVDPFRPSGEKVNALPPFSSWVCANVSDELNAEVCDGNNEDLFVSMQRSEGQQTGWSFRMAFLVLATRTLQLIYPAEHRNMGTLIAELRCLLDLQGQDPERKGMYNVASEAVRLYLLEAIAVGLQSHFDAVVCFFEDETFQDEMSALLADEGWTSLFVGWLRRYHTPKSTVQELHSKLQANGTNSAFSATWMESVLIAFSPLPNKKDASRKDGFQATRFLREHWPNPSYHTHTLSDPQYDFLLDKACTVPLLCNFYARITAATCQGCLVRPISDISNLSIAGFLAEHASAAEREKWNYVCTALQLIQDVWPGSPRVEGCTLANLKVCDVVSSLTEQGVKNGLLVDTVRFLLRKLEPLNTQPTFYSRQTNANQLDKVTGLCEDVDTFCIPFRTYDSVRSFLGCNATIHTACLADSFVDRQGRVDENNKGEWGRIFSFVLSFFHKVDTSLCDVVIALDTRDASRDTMNSIHSVLHSLSFSQLVALQELVAQILGRGIQDELSDETLSTLLERHRTGPSLCCELSGFTEEQLHWIHLLPVKELLPLQAYCRSQQEQKAYLFADRDVTVKTDMPPELKRRLTELLDSGSAEQLERWIVEREITITQKPTTRLYTIVRQSYWNEDRVPHFLNAVKTLARESARISSDNSLDLLGCHYVSLRLQLFEMRLSRAPKRTTWNSDRVFVHPDDAHSSAKVMTRSSPMRRGNGRRCIQFFNRQLSGGVLLPREVEELLRRMEELCDAPDTLTSSALTMLEGVIQDWRAIGSPAELTEMVQRVNDIITQIHTMRRGAGDALTAAMDPPSSMMS</sequence>
<dbReference type="PROSITE" id="PS50234">
    <property type="entry name" value="VWFA"/>
    <property type="match status" value="1"/>
</dbReference>